<name>A0A3S5CGQ7_9PLAT</name>
<organism evidence="1 2">
    <name type="scientific">Protopolystoma xenopodis</name>
    <dbReference type="NCBI Taxonomy" id="117903"/>
    <lineage>
        <taxon>Eukaryota</taxon>
        <taxon>Metazoa</taxon>
        <taxon>Spiralia</taxon>
        <taxon>Lophotrochozoa</taxon>
        <taxon>Platyhelminthes</taxon>
        <taxon>Monogenea</taxon>
        <taxon>Polyopisthocotylea</taxon>
        <taxon>Polystomatidea</taxon>
        <taxon>Polystomatidae</taxon>
        <taxon>Protopolystoma</taxon>
    </lineage>
</organism>
<comment type="caution">
    <text evidence="1">The sequence shown here is derived from an EMBL/GenBank/DDBJ whole genome shotgun (WGS) entry which is preliminary data.</text>
</comment>
<dbReference type="Proteomes" id="UP000784294">
    <property type="component" value="Unassembled WGS sequence"/>
</dbReference>
<protein>
    <recommendedName>
        <fullName evidence="3">Tyrosine-protein phosphatase domain-containing protein</fullName>
    </recommendedName>
</protein>
<dbReference type="AlphaFoldDB" id="A0A3S5CGQ7"/>
<dbReference type="InterPro" id="IPR029021">
    <property type="entry name" value="Prot-tyrosine_phosphatase-like"/>
</dbReference>
<evidence type="ECO:0008006" key="3">
    <source>
        <dbReference type="Google" id="ProtNLM"/>
    </source>
</evidence>
<reference evidence="1" key="1">
    <citation type="submission" date="2018-11" db="EMBL/GenBank/DDBJ databases">
        <authorList>
            <consortium name="Pathogen Informatics"/>
        </authorList>
    </citation>
    <scope>NUCLEOTIDE SEQUENCE</scope>
</reference>
<dbReference type="SUPFAM" id="SSF52799">
    <property type="entry name" value="(Phosphotyrosine protein) phosphatases II"/>
    <property type="match status" value="1"/>
</dbReference>
<keyword evidence="2" id="KW-1185">Reference proteome</keyword>
<evidence type="ECO:0000313" key="2">
    <source>
        <dbReference type="Proteomes" id="UP000784294"/>
    </source>
</evidence>
<evidence type="ECO:0000313" key="1">
    <source>
        <dbReference type="EMBL" id="VEL07021.1"/>
    </source>
</evidence>
<dbReference type="EMBL" id="CAAALY010000856">
    <property type="protein sequence ID" value="VEL07021.1"/>
    <property type="molecule type" value="Genomic_DNA"/>
</dbReference>
<proteinExistence type="predicted"/>
<gene>
    <name evidence="1" type="ORF">PXEA_LOCUS461</name>
</gene>
<accession>A0A3S5CGQ7</accession>
<dbReference type="Gene3D" id="3.90.190.10">
    <property type="entry name" value="Protein tyrosine phosphatase superfamily"/>
    <property type="match status" value="1"/>
</dbReference>
<sequence>MRIKCDKEEHEAVHFWYASWPDHSFPERTPATARHLLQLVRASEACRRRAVVGRNERLSQHSDEQVREEGGANYRRDKCPINTSACQSNLMTVALILF</sequence>